<evidence type="ECO:0000256" key="4">
    <source>
        <dbReference type="ARBA" id="ARBA00022692"/>
    </source>
</evidence>
<reference evidence="15" key="2">
    <citation type="submission" date="2025-08" db="UniProtKB">
        <authorList>
            <consortium name="Ensembl"/>
        </authorList>
    </citation>
    <scope>IDENTIFICATION</scope>
</reference>
<evidence type="ECO:0000313" key="15">
    <source>
        <dbReference type="Ensembl" id="ENSSFOP00015059556.1"/>
    </source>
</evidence>
<evidence type="ECO:0000256" key="6">
    <source>
        <dbReference type="ARBA" id="ARBA00022989"/>
    </source>
</evidence>
<dbReference type="InterPro" id="IPR000276">
    <property type="entry name" value="GPCR_Rhodpsn"/>
</dbReference>
<keyword evidence="8 13" id="KW-0472">Membrane</keyword>
<dbReference type="InterPro" id="IPR050402">
    <property type="entry name" value="OR51/52/56-like"/>
</dbReference>
<evidence type="ECO:0000256" key="10">
    <source>
        <dbReference type="ARBA" id="ARBA00023170"/>
    </source>
</evidence>
<evidence type="ECO:0000256" key="13">
    <source>
        <dbReference type="SAM" id="Phobius"/>
    </source>
</evidence>
<feature type="transmembrane region" description="Helical" evidence="13">
    <location>
        <begin position="60"/>
        <end position="81"/>
    </location>
</feature>
<dbReference type="PRINTS" id="PR00245">
    <property type="entry name" value="OLFACTORYR"/>
</dbReference>
<feature type="transmembrane region" description="Helical" evidence="13">
    <location>
        <begin position="196"/>
        <end position="215"/>
    </location>
</feature>
<comment type="subcellular location">
    <subcellularLocation>
        <location evidence="1">Cell membrane</location>
        <topology evidence="1">Multi-pass membrane protein</topology>
    </subcellularLocation>
</comment>
<organism evidence="15 16">
    <name type="scientific">Scleropages formosus</name>
    <name type="common">Asian bonytongue</name>
    <name type="synonym">Osteoglossum formosum</name>
    <dbReference type="NCBI Taxonomy" id="113540"/>
    <lineage>
        <taxon>Eukaryota</taxon>
        <taxon>Metazoa</taxon>
        <taxon>Chordata</taxon>
        <taxon>Craniata</taxon>
        <taxon>Vertebrata</taxon>
        <taxon>Euteleostomi</taxon>
        <taxon>Actinopterygii</taxon>
        <taxon>Neopterygii</taxon>
        <taxon>Teleostei</taxon>
        <taxon>Osteoglossocephala</taxon>
        <taxon>Osteoglossomorpha</taxon>
        <taxon>Osteoglossiformes</taxon>
        <taxon>Osteoglossidae</taxon>
        <taxon>Scleropages</taxon>
    </lineage>
</organism>
<dbReference type="GeneTree" id="ENSGT01150000286905"/>
<dbReference type="SMART" id="SM01381">
    <property type="entry name" value="7TM_GPCR_Srsx"/>
    <property type="match status" value="1"/>
</dbReference>
<sequence>MITPNFSHTRFIFEGFPELYKYRRLLFLPFSLIYMLTIFGNSLIVIVIKKGQNLHSPMYLLMSSLAIVNIIVPTVIVPNMLLGFLFDWNEISLEGCLTQMFLTHFFSSVESTVLLAMALDRLVAICNPLRYVEIVNTAALVKFVALTLIRSGLIMSILVALARSLTFCSSNIIRHSYCDHMALVSLACGNKDKNDSIGLAVIVVFVGIDISIIAVSYMRILSVVLHAAEAEDRWKAFHTCSTHLLVIMSFYLVGSVTFLSHNIGIDIATDINTFLGILYIIFPATVNPIIYGVRTKEIRNAILKIFKVTSVSLLPAFKIFA</sequence>
<proteinExistence type="predicted"/>
<keyword evidence="10" id="KW-0675">Receptor</keyword>
<keyword evidence="12" id="KW-0807">Transducer</keyword>
<evidence type="ECO:0000256" key="11">
    <source>
        <dbReference type="ARBA" id="ARBA00023180"/>
    </source>
</evidence>
<keyword evidence="4 13" id="KW-0812">Transmembrane</keyword>
<evidence type="ECO:0000256" key="7">
    <source>
        <dbReference type="ARBA" id="ARBA00023040"/>
    </source>
</evidence>
<keyword evidence="6 13" id="KW-1133">Transmembrane helix</keyword>
<feature type="transmembrane region" description="Helical" evidence="13">
    <location>
        <begin position="140"/>
        <end position="162"/>
    </location>
</feature>
<feature type="transmembrane region" description="Helical" evidence="13">
    <location>
        <begin position="271"/>
        <end position="293"/>
    </location>
</feature>
<feature type="transmembrane region" description="Helical" evidence="13">
    <location>
        <begin position="101"/>
        <end position="119"/>
    </location>
</feature>
<evidence type="ECO:0000256" key="1">
    <source>
        <dbReference type="ARBA" id="ARBA00004651"/>
    </source>
</evidence>
<keyword evidence="7" id="KW-0297">G-protein coupled receptor</keyword>
<feature type="domain" description="G-protein coupled receptors family 1 profile" evidence="14">
    <location>
        <begin position="40"/>
        <end position="291"/>
    </location>
</feature>
<dbReference type="Ensembl" id="ENSSFOT00015042023.1">
    <property type="protein sequence ID" value="ENSSFOP00015059556.1"/>
    <property type="gene ID" value="ENSSFOG00015028070.1"/>
</dbReference>
<dbReference type="InterPro" id="IPR017452">
    <property type="entry name" value="GPCR_Rhodpsn_7TM"/>
</dbReference>
<evidence type="ECO:0000259" key="14">
    <source>
        <dbReference type="PROSITE" id="PS50262"/>
    </source>
</evidence>
<dbReference type="GO" id="GO:0004984">
    <property type="term" value="F:olfactory receptor activity"/>
    <property type="evidence" value="ECO:0007669"/>
    <property type="project" value="InterPro"/>
</dbReference>
<evidence type="ECO:0000256" key="2">
    <source>
        <dbReference type="ARBA" id="ARBA00022475"/>
    </source>
</evidence>
<keyword evidence="2" id="KW-1003">Cell membrane</keyword>
<dbReference type="PANTHER" id="PTHR26450:SF429">
    <property type="entry name" value="OLFACTORY RECEPTOR"/>
    <property type="match status" value="1"/>
</dbReference>
<dbReference type="Proteomes" id="UP000694397">
    <property type="component" value="Chromosome 10"/>
</dbReference>
<evidence type="ECO:0000256" key="5">
    <source>
        <dbReference type="ARBA" id="ARBA00022725"/>
    </source>
</evidence>
<feature type="transmembrane region" description="Helical" evidence="13">
    <location>
        <begin position="236"/>
        <end position="259"/>
    </location>
</feature>
<dbReference type="GO" id="GO:0005886">
    <property type="term" value="C:plasma membrane"/>
    <property type="evidence" value="ECO:0007669"/>
    <property type="project" value="UniProtKB-SubCell"/>
</dbReference>
<accession>A0A8C9U499</accession>
<dbReference type="AlphaFoldDB" id="A0A8C9U499"/>
<dbReference type="FunFam" id="1.20.1070.10:FF:000024">
    <property type="entry name" value="Olfactory receptor"/>
    <property type="match status" value="1"/>
</dbReference>
<keyword evidence="16" id="KW-1185">Reference proteome</keyword>
<evidence type="ECO:0000256" key="12">
    <source>
        <dbReference type="ARBA" id="ARBA00023224"/>
    </source>
</evidence>
<evidence type="ECO:0000256" key="8">
    <source>
        <dbReference type="ARBA" id="ARBA00023136"/>
    </source>
</evidence>
<dbReference type="OrthoDB" id="5969463at2759"/>
<dbReference type="SUPFAM" id="SSF81321">
    <property type="entry name" value="Family A G protein-coupled receptor-like"/>
    <property type="match status" value="1"/>
</dbReference>
<name>A0A8C9U499_SCLFO</name>
<keyword evidence="5" id="KW-0552">Olfaction</keyword>
<dbReference type="InterPro" id="IPR000725">
    <property type="entry name" value="Olfact_rcpt"/>
</dbReference>
<dbReference type="Gene3D" id="1.20.1070.10">
    <property type="entry name" value="Rhodopsin 7-helix transmembrane proteins"/>
    <property type="match status" value="1"/>
</dbReference>
<reference evidence="15" key="3">
    <citation type="submission" date="2025-09" db="UniProtKB">
        <authorList>
            <consortium name="Ensembl"/>
        </authorList>
    </citation>
    <scope>IDENTIFICATION</scope>
</reference>
<evidence type="ECO:0000256" key="9">
    <source>
        <dbReference type="ARBA" id="ARBA00023157"/>
    </source>
</evidence>
<reference evidence="15 16" key="1">
    <citation type="submission" date="2019-04" db="EMBL/GenBank/DDBJ databases">
        <authorList>
            <consortium name="Wellcome Sanger Institute Data Sharing"/>
        </authorList>
    </citation>
    <scope>NUCLEOTIDE SEQUENCE [LARGE SCALE GENOMIC DNA]</scope>
</reference>
<protein>
    <submittedName>
        <fullName evidence="15">Odorant receptor, family 55, subfamily E, member 1</fullName>
    </submittedName>
</protein>
<feature type="transmembrane region" description="Helical" evidence="13">
    <location>
        <begin position="26"/>
        <end position="48"/>
    </location>
</feature>
<keyword evidence="3" id="KW-0716">Sensory transduction</keyword>
<gene>
    <name evidence="15" type="primary">LOC114911636</name>
</gene>
<keyword evidence="9" id="KW-1015">Disulfide bond</keyword>
<evidence type="ECO:0000256" key="3">
    <source>
        <dbReference type="ARBA" id="ARBA00022606"/>
    </source>
</evidence>
<evidence type="ECO:0000313" key="16">
    <source>
        <dbReference type="Proteomes" id="UP000694397"/>
    </source>
</evidence>
<dbReference type="PROSITE" id="PS50262">
    <property type="entry name" value="G_PROTEIN_RECEP_F1_2"/>
    <property type="match status" value="1"/>
</dbReference>
<dbReference type="Pfam" id="PF13853">
    <property type="entry name" value="7tm_4"/>
    <property type="match status" value="1"/>
</dbReference>
<dbReference type="PRINTS" id="PR00237">
    <property type="entry name" value="GPCRRHODOPSN"/>
</dbReference>
<keyword evidence="11" id="KW-0325">Glycoprotein</keyword>
<dbReference type="PANTHER" id="PTHR26450">
    <property type="entry name" value="OLFACTORY RECEPTOR 56B1-RELATED"/>
    <property type="match status" value="1"/>
</dbReference>
<dbReference type="GO" id="GO:0004930">
    <property type="term" value="F:G protein-coupled receptor activity"/>
    <property type="evidence" value="ECO:0007669"/>
    <property type="project" value="UniProtKB-KW"/>
</dbReference>